<name>A0ABP9HVC3_9ACTN</name>
<evidence type="ECO:0000259" key="1">
    <source>
        <dbReference type="Pfam" id="PF26371"/>
    </source>
</evidence>
<dbReference type="Proteomes" id="UP001500466">
    <property type="component" value="Unassembled WGS sequence"/>
</dbReference>
<evidence type="ECO:0000313" key="3">
    <source>
        <dbReference type="Proteomes" id="UP001500466"/>
    </source>
</evidence>
<keyword evidence="3" id="KW-1185">Reference proteome</keyword>
<proteinExistence type="predicted"/>
<dbReference type="Pfam" id="PF26371">
    <property type="entry name" value="AftB_C"/>
    <property type="match status" value="1"/>
</dbReference>
<gene>
    <name evidence="2" type="ORF">GCM10023205_54210</name>
</gene>
<organism evidence="2 3">
    <name type="scientific">Yinghuangia aomiensis</name>
    <dbReference type="NCBI Taxonomy" id="676205"/>
    <lineage>
        <taxon>Bacteria</taxon>
        <taxon>Bacillati</taxon>
        <taxon>Actinomycetota</taxon>
        <taxon>Actinomycetes</taxon>
        <taxon>Kitasatosporales</taxon>
        <taxon>Streptomycetaceae</taxon>
        <taxon>Yinghuangia</taxon>
    </lineage>
</organism>
<feature type="domain" description="Terminal beta-(1-&gt;2)-arabinofuranosyltransferase C-terminal" evidence="1">
    <location>
        <begin position="11"/>
        <end position="67"/>
    </location>
</feature>
<protein>
    <recommendedName>
        <fullName evidence="1">Terminal beta-(1-&gt;2)-arabinofuranosyltransferase C-terminal domain-containing protein</fullName>
    </recommendedName>
</protein>
<dbReference type="EMBL" id="BAABHS010000020">
    <property type="protein sequence ID" value="GAA4978982.1"/>
    <property type="molecule type" value="Genomic_DNA"/>
</dbReference>
<reference evidence="3" key="1">
    <citation type="journal article" date="2019" name="Int. J. Syst. Evol. Microbiol.">
        <title>The Global Catalogue of Microorganisms (GCM) 10K type strain sequencing project: providing services to taxonomists for standard genome sequencing and annotation.</title>
        <authorList>
            <consortium name="The Broad Institute Genomics Platform"/>
            <consortium name="The Broad Institute Genome Sequencing Center for Infectious Disease"/>
            <person name="Wu L."/>
            <person name="Ma J."/>
        </authorList>
    </citation>
    <scope>NUCLEOTIDE SEQUENCE [LARGE SCALE GENOMIC DNA]</scope>
    <source>
        <strain evidence="3">JCM 17986</strain>
    </source>
</reference>
<sequence>MHQTPRITNDPQVNQEAVVAARNALSCGRLKELQDSVEKPVTLRRFWKNLTGAVSRTNLRIPDDPFEAEREFCGS</sequence>
<dbReference type="RefSeq" id="WP_345678306.1">
    <property type="nucleotide sequence ID" value="NZ_BAABHS010000020.1"/>
</dbReference>
<dbReference type="InterPro" id="IPR058983">
    <property type="entry name" value="AftB_C"/>
</dbReference>
<accession>A0ABP9HVC3</accession>
<evidence type="ECO:0000313" key="2">
    <source>
        <dbReference type="EMBL" id="GAA4978982.1"/>
    </source>
</evidence>
<comment type="caution">
    <text evidence="2">The sequence shown here is derived from an EMBL/GenBank/DDBJ whole genome shotgun (WGS) entry which is preliminary data.</text>
</comment>